<evidence type="ECO:0000313" key="1">
    <source>
        <dbReference type="EMBL" id="MEK9500737.1"/>
    </source>
</evidence>
<protein>
    <submittedName>
        <fullName evidence="1">Uncharacterized protein</fullName>
    </submittedName>
</protein>
<organism evidence="1 2">
    <name type="scientific">Gaopeijia maritima</name>
    <dbReference type="NCBI Taxonomy" id="3119007"/>
    <lineage>
        <taxon>Bacteria</taxon>
        <taxon>Pseudomonadati</taxon>
        <taxon>Gemmatimonadota</taxon>
        <taxon>Longimicrobiia</taxon>
        <taxon>Gaopeijiales</taxon>
        <taxon>Gaopeijiaceae</taxon>
        <taxon>Gaopeijia</taxon>
    </lineage>
</organism>
<name>A0ABU9E9K3_9BACT</name>
<sequence>MPLHPASRLLCAALLSAACGGVAERPVSPELPGPLVGHFVDDYGEERTVSSRRWTPHRGTALVVERWSVGEQWLLLRHPESALWTRVDWVELDDAEWRWAFCLTSWDQPSAAAALREGTGVADRTNPRVGCNGSPFTRMRTR</sequence>
<dbReference type="RefSeq" id="WP_405286583.1">
    <property type="nucleotide sequence ID" value="NZ_JBBHLI010000003.1"/>
</dbReference>
<keyword evidence="2" id="KW-1185">Reference proteome</keyword>
<reference evidence="1 2" key="1">
    <citation type="submission" date="2024-02" db="EMBL/GenBank/DDBJ databases">
        <title>A novel Gemmatimonadota bacterium.</title>
        <authorList>
            <person name="Du Z.-J."/>
            <person name="Ye Y.-Q."/>
        </authorList>
    </citation>
    <scope>NUCLEOTIDE SEQUENCE [LARGE SCALE GENOMIC DNA]</scope>
    <source>
        <strain evidence="1 2">DH-20</strain>
    </source>
</reference>
<evidence type="ECO:0000313" key="2">
    <source>
        <dbReference type="Proteomes" id="UP001484239"/>
    </source>
</evidence>
<proteinExistence type="predicted"/>
<accession>A0ABU9E9K3</accession>
<gene>
    <name evidence="1" type="ORF">WI372_07100</name>
</gene>
<dbReference type="Proteomes" id="UP001484239">
    <property type="component" value="Unassembled WGS sequence"/>
</dbReference>
<comment type="caution">
    <text evidence="1">The sequence shown here is derived from an EMBL/GenBank/DDBJ whole genome shotgun (WGS) entry which is preliminary data.</text>
</comment>
<dbReference type="EMBL" id="JBBHLI010000003">
    <property type="protein sequence ID" value="MEK9500737.1"/>
    <property type="molecule type" value="Genomic_DNA"/>
</dbReference>